<feature type="binding site" evidence="11 13">
    <location>
        <position position="301"/>
    </location>
    <ligand>
        <name>ATP</name>
        <dbReference type="ChEBI" id="CHEBI:30616"/>
    </ligand>
</feature>
<evidence type="ECO:0000256" key="13">
    <source>
        <dbReference type="PIRSR" id="PIRSR000724-2"/>
    </source>
</evidence>
<keyword evidence="11" id="KW-0963">Cytoplasm</keyword>
<dbReference type="Proteomes" id="UP000509414">
    <property type="component" value="Chromosome"/>
</dbReference>
<evidence type="ECO:0000313" key="15">
    <source>
        <dbReference type="EMBL" id="QLI06049.1"/>
    </source>
</evidence>
<dbReference type="RefSeq" id="WP_179975149.1">
    <property type="nucleotide sequence ID" value="NZ_CP049075.1"/>
</dbReference>
<evidence type="ECO:0000256" key="2">
    <source>
        <dbReference type="ARBA" id="ARBA00004838"/>
    </source>
</evidence>
<evidence type="ECO:0000256" key="3">
    <source>
        <dbReference type="ARBA" id="ARBA00008982"/>
    </source>
</evidence>
<evidence type="ECO:0000256" key="5">
    <source>
        <dbReference type="ARBA" id="ARBA00016471"/>
    </source>
</evidence>
<feature type="binding site" evidence="11">
    <location>
        <position position="39"/>
    </location>
    <ligand>
        <name>substrate</name>
    </ligand>
</feature>
<gene>
    <name evidence="11 15" type="primary">pgk</name>
    <name evidence="15" type="ORF">CINF_1574</name>
</gene>
<dbReference type="FunFam" id="3.40.50.1260:FF:000007">
    <property type="entry name" value="Phosphoglycerate kinase"/>
    <property type="match status" value="1"/>
</dbReference>
<evidence type="ECO:0000256" key="14">
    <source>
        <dbReference type="RuleBase" id="RU000532"/>
    </source>
</evidence>
<evidence type="ECO:0000256" key="9">
    <source>
        <dbReference type="ARBA" id="ARBA00022840"/>
    </source>
</evidence>
<organism evidence="15 16">
    <name type="scientific">Candidatus Campylobacter infans</name>
    <dbReference type="NCBI Taxonomy" id="2561898"/>
    <lineage>
        <taxon>Bacteria</taxon>
        <taxon>Pseudomonadati</taxon>
        <taxon>Campylobacterota</taxon>
        <taxon>Epsilonproteobacteria</taxon>
        <taxon>Campylobacterales</taxon>
        <taxon>Campylobacteraceae</taxon>
        <taxon>Campylobacter</taxon>
    </lineage>
</organism>
<keyword evidence="8 11" id="KW-0418">Kinase</keyword>
<feature type="binding site" evidence="11 12">
    <location>
        <begin position="62"/>
        <end position="65"/>
    </location>
    <ligand>
        <name>substrate</name>
    </ligand>
</feature>
<dbReference type="PRINTS" id="PR00477">
    <property type="entry name" value="PHGLYCKINASE"/>
</dbReference>
<sequence length="404" mass="44038">MSEIISLKDLEFKQGSKVLVRCDFNTPMDEFCNITDDRRIASAIPTIKYLLDQGCGIILCTHLGRPKGWDDKLSLAPIAKRMTRLLEKHECGDVELCADVIGADAKRRASELKAGEIIMLENIRFEKGETKDDENLAKELASLADFFVNDAFGVCHRAHASVHAITKFFDEEHRAAGFLLIKEIEFGQNLIRRPSRPFVAVTGGSKVSGKLQALTNLLPRIDKLIIGGGMAFTFLKALGEDIGNSLLEEELIEEAANILIKGKELGVKIYLPVDVVAAQTYSADSAVKYVPVQEIPSGWMGLDIGPASVKLFKEAIADAQTIWWNGPMGVFEMDKFSKGSIKMSHAIAESFATTVVGGGDTADVVERAGDSDEMTFVSTGGGASLELIEGKELPGVRVLLKKEF</sequence>
<feature type="binding site" evidence="11 13">
    <location>
        <position position="332"/>
    </location>
    <ligand>
        <name>ATP</name>
        <dbReference type="ChEBI" id="CHEBI:30616"/>
    </ligand>
</feature>
<dbReference type="GO" id="GO:0005524">
    <property type="term" value="F:ATP binding"/>
    <property type="evidence" value="ECO:0007669"/>
    <property type="project" value="UniProtKB-KW"/>
</dbReference>
<evidence type="ECO:0000256" key="8">
    <source>
        <dbReference type="ARBA" id="ARBA00022777"/>
    </source>
</evidence>
<dbReference type="InterPro" id="IPR001576">
    <property type="entry name" value="Phosphoglycerate_kinase"/>
</dbReference>
<dbReference type="InterPro" id="IPR036043">
    <property type="entry name" value="Phosphoglycerate_kinase_sf"/>
</dbReference>
<keyword evidence="10 11" id="KW-0324">Glycolysis</keyword>
<keyword evidence="7 11" id="KW-0547">Nucleotide-binding</keyword>
<dbReference type="UniPathway" id="UPA00109">
    <property type="reaction ID" value="UER00185"/>
</dbReference>
<accession>A0A7H9CML3</accession>
<feature type="binding site" evidence="11 12">
    <location>
        <begin position="23"/>
        <end position="25"/>
    </location>
    <ligand>
        <name>substrate</name>
    </ligand>
</feature>
<keyword evidence="9 11" id="KW-0067">ATP-binding</keyword>
<evidence type="ECO:0000256" key="10">
    <source>
        <dbReference type="ARBA" id="ARBA00023152"/>
    </source>
</evidence>
<protein>
    <recommendedName>
        <fullName evidence="5 11">Phosphoglycerate kinase</fullName>
        <ecNumber evidence="4 11">2.7.2.3</ecNumber>
    </recommendedName>
</protein>
<dbReference type="EMBL" id="CP049075">
    <property type="protein sequence ID" value="QLI06049.1"/>
    <property type="molecule type" value="Genomic_DNA"/>
</dbReference>
<proteinExistence type="inferred from homology"/>
<keyword evidence="16" id="KW-1185">Reference proteome</keyword>
<evidence type="ECO:0000256" key="6">
    <source>
        <dbReference type="ARBA" id="ARBA00022679"/>
    </source>
</evidence>
<name>A0A7H9CML3_9BACT</name>
<dbReference type="GO" id="GO:0006096">
    <property type="term" value="P:glycolytic process"/>
    <property type="evidence" value="ECO:0007669"/>
    <property type="project" value="UniProtKB-UniRule"/>
</dbReference>
<evidence type="ECO:0000256" key="4">
    <source>
        <dbReference type="ARBA" id="ARBA00013061"/>
    </source>
</evidence>
<dbReference type="FunFam" id="3.40.50.1260:FF:000006">
    <property type="entry name" value="Phosphoglycerate kinase"/>
    <property type="match status" value="1"/>
</dbReference>
<evidence type="ECO:0000256" key="12">
    <source>
        <dbReference type="PIRSR" id="PIRSR000724-1"/>
    </source>
</evidence>
<dbReference type="PANTHER" id="PTHR11406:SF23">
    <property type="entry name" value="PHOSPHOGLYCERATE KINASE 1, CHLOROPLASTIC-RELATED"/>
    <property type="match status" value="1"/>
</dbReference>
<feature type="binding site" evidence="12">
    <location>
        <position position="124"/>
    </location>
    <ligand>
        <name>(2R)-3-phosphoglycerate</name>
        <dbReference type="ChEBI" id="CHEBI:58272"/>
    </ligand>
</feature>
<comment type="subcellular location">
    <subcellularLocation>
        <location evidence="11">Cytoplasm</location>
    </subcellularLocation>
</comment>
<feature type="binding site" evidence="11">
    <location>
        <position position="157"/>
    </location>
    <ligand>
        <name>substrate</name>
    </ligand>
</feature>
<evidence type="ECO:0000256" key="1">
    <source>
        <dbReference type="ARBA" id="ARBA00000642"/>
    </source>
</evidence>
<feature type="binding site" evidence="12">
    <location>
        <position position="39"/>
    </location>
    <ligand>
        <name>(2R)-3-phosphoglycerate</name>
        <dbReference type="ChEBI" id="CHEBI:58272"/>
    </ligand>
</feature>
<dbReference type="HAMAP" id="MF_00145">
    <property type="entry name" value="Phosphoglyc_kinase"/>
    <property type="match status" value="1"/>
</dbReference>
<comment type="catalytic activity">
    <reaction evidence="1 11 14">
        <text>(2R)-3-phosphoglycerate + ATP = (2R)-3-phospho-glyceroyl phosphate + ADP</text>
        <dbReference type="Rhea" id="RHEA:14801"/>
        <dbReference type="ChEBI" id="CHEBI:30616"/>
        <dbReference type="ChEBI" id="CHEBI:57604"/>
        <dbReference type="ChEBI" id="CHEBI:58272"/>
        <dbReference type="ChEBI" id="CHEBI:456216"/>
        <dbReference type="EC" id="2.7.2.3"/>
    </reaction>
</comment>
<dbReference type="GO" id="GO:0043531">
    <property type="term" value="F:ADP binding"/>
    <property type="evidence" value="ECO:0007669"/>
    <property type="project" value="TreeGrafter"/>
</dbReference>
<evidence type="ECO:0000256" key="11">
    <source>
        <dbReference type="HAMAP-Rule" id="MF_00145"/>
    </source>
</evidence>
<dbReference type="KEGG" id="cinf:CINF_1574"/>
<feature type="binding site" evidence="12">
    <location>
        <position position="157"/>
    </location>
    <ligand>
        <name>(2R)-3-phosphoglycerate</name>
        <dbReference type="ChEBI" id="CHEBI:58272"/>
    </ligand>
</feature>
<feature type="binding site" evidence="11 13">
    <location>
        <begin position="358"/>
        <end position="361"/>
    </location>
    <ligand>
        <name>ATP</name>
        <dbReference type="ChEBI" id="CHEBI:30616"/>
    </ligand>
</feature>
<dbReference type="GO" id="GO:0005829">
    <property type="term" value="C:cytosol"/>
    <property type="evidence" value="ECO:0007669"/>
    <property type="project" value="TreeGrafter"/>
</dbReference>
<reference evidence="15 16" key="1">
    <citation type="submission" date="2020-02" db="EMBL/GenBank/DDBJ databases">
        <title>Complete genome sequence of the novel Campylobacter species Candidatus Campylobacter infans.</title>
        <authorList>
            <person name="Duim B."/>
            <person name="Zomer A."/>
            <person name="van der Graaf L."/>
            <person name="Wagenaar J."/>
        </authorList>
    </citation>
    <scope>NUCLEOTIDE SEQUENCE [LARGE SCALE GENOMIC DNA]</scope>
    <source>
        <strain evidence="15 16">19S00001</strain>
    </source>
</reference>
<dbReference type="Pfam" id="PF00162">
    <property type="entry name" value="PGK"/>
    <property type="match status" value="1"/>
</dbReference>
<dbReference type="Gene3D" id="3.40.50.1260">
    <property type="entry name" value="Phosphoglycerate kinase, N-terminal domain"/>
    <property type="match status" value="2"/>
</dbReference>
<dbReference type="EC" id="2.7.2.3" evidence="4 11"/>
<dbReference type="InterPro" id="IPR015824">
    <property type="entry name" value="Phosphoglycerate_kinase_N"/>
</dbReference>
<comment type="subunit">
    <text evidence="11">Monomer.</text>
</comment>
<keyword evidence="6 11" id="KW-0808">Transferase</keyword>
<dbReference type="GO" id="GO:0006094">
    <property type="term" value="P:gluconeogenesis"/>
    <property type="evidence" value="ECO:0007669"/>
    <property type="project" value="TreeGrafter"/>
</dbReference>
<evidence type="ECO:0000313" key="16">
    <source>
        <dbReference type="Proteomes" id="UP000509414"/>
    </source>
</evidence>
<dbReference type="PIRSF" id="PIRSF000724">
    <property type="entry name" value="Pgk"/>
    <property type="match status" value="1"/>
</dbReference>
<dbReference type="AlphaFoldDB" id="A0A7H9CML3"/>
<dbReference type="GO" id="GO:0004618">
    <property type="term" value="F:phosphoglycerate kinase activity"/>
    <property type="evidence" value="ECO:0007669"/>
    <property type="project" value="UniProtKB-UniRule"/>
</dbReference>
<feature type="binding site" evidence="11 13">
    <location>
        <position position="210"/>
    </location>
    <ligand>
        <name>ATP</name>
        <dbReference type="ChEBI" id="CHEBI:30616"/>
    </ligand>
</feature>
<comment type="pathway">
    <text evidence="2 11">Carbohydrate degradation; glycolysis; pyruvate from D-glyceraldehyde 3-phosphate: step 2/5.</text>
</comment>
<dbReference type="SUPFAM" id="SSF53748">
    <property type="entry name" value="Phosphoglycerate kinase"/>
    <property type="match status" value="1"/>
</dbReference>
<evidence type="ECO:0000256" key="7">
    <source>
        <dbReference type="ARBA" id="ARBA00022741"/>
    </source>
</evidence>
<dbReference type="PANTHER" id="PTHR11406">
    <property type="entry name" value="PHOSPHOGLYCERATE KINASE"/>
    <property type="match status" value="1"/>
</dbReference>
<feature type="binding site" evidence="11">
    <location>
        <position position="124"/>
    </location>
    <ligand>
        <name>substrate</name>
    </ligand>
</feature>
<comment type="similarity">
    <text evidence="3 11 14">Belongs to the phosphoglycerate kinase family.</text>
</comment>